<comment type="subcellular location">
    <subcellularLocation>
        <location evidence="1">Cytoplasm</location>
    </subcellularLocation>
</comment>
<keyword evidence="2" id="KW-0813">Transport</keyword>
<reference evidence="9 10" key="1">
    <citation type="submission" date="2018-06" db="EMBL/GenBank/DDBJ databases">
        <authorList>
            <consortium name="Pathogen Informatics"/>
            <person name="Doyle S."/>
        </authorList>
    </citation>
    <scope>NUCLEOTIDE SEQUENCE [LARGE SCALE GENOMIC DNA]</scope>
    <source>
        <strain evidence="9 10">NCTC11087</strain>
    </source>
</reference>
<accession>A0A380LLD8</accession>
<keyword evidence="6" id="KW-0598">Phosphotransferase system</keyword>
<evidence type="ECO:0000256" key="1">
    <source>
        <dbReference type="ARBA" id="ARBA00004496"/>
    </source>
</evidence>
<feature type="domain" description="PTS EIIA type-4" evidence="8">
    <location>
        <begin position="1"/>
        <end position="128"/>
    </location>
</feature>
<evidence type="ECO:0000256" key="2">
    <source>
        <dbReference type="ARBA" id="ARBA00022448"/>
    </source>
</evidence>
<evidence type="ECO:0000259" key="8">
    <source>
        <dbReference type="PROSITE" id="PS51096"/>
    </source>
</evidence>
<dbReference type="CDD" id="cd00006">
    <property type="entry name" value="PTS_IIA_man"/>
    <property type="match status" value="1"/>
</dbReference>
<dbReference type="RefSeq" id="WP_022790222.1">
    <property type="nucleotide sequence ID" value="NZ_UHFX01000003.1"/>
</dbReference>
<dbReference type="GO" id="GO:0016301">
    <property type="term" value="F:kinase activity"/>
    <property type="evidence" value="ECO:0007669"/>
    <property type="project" value="UniProtKB-KW"/>
</dbReference>
<keyword evidence="10" id="KW-1185">Reference proteome</keyword>
<keyword evidence="7" id="KW-0418">Kinase</keyword>
<dbReference type="PROSITE" id="PS51096">
    <property type="entry name" value="PTS_EIIA_TYPE_4"/>
    <property type="match status" value="1"/>
</dbReference>
<evidence type="ECO:0000256" key="3">
    <source>
        <dbReference type="ARBA" id="ARBA00022490"/>
    </source>
</evidence>
<keyword evidence="3" id="KW-0963">Cytoplasm</keyword>
<dbReference type="GO" id="GO:0009401">
    <property type="term" value="P:phosphoenolpyruvate-dependent sugar phosphotransferase system"/>
    <property type="evidence" value="ECO:0007669"/>
    <property type="project" value="UniProtKB-KW"/>
</dbReference>
<evidence type="ECO:0000256" key="4">
    <source>
        <dbReference type="ARBA" id="ARBA00022597"/>
    </source>
</evidence>
<dbReference type="GO" id="GO:0016020">
    <property type="term" value="C:membrane"/>
    <property type="evidence" value="ECO:0007669"/>
    <property type="project" value="InterPro"/>
</dbReference>
<organism evidence="9 10">
    <name type="scientific">Faecalicoccus pleomorphus</name>
    <dbReference type="NCBI Taxonomy" id="1323"/>
    <lineage>
        <taxon>Bacteria</taxon>
        <taxon>Bacillati</taxon>
        <taxon>Bacillota</taxon>
        <taxon>Erysipelotrichia</taxon>
        <taxon>Erysipelotrichales</taxon>
        <taxon>Erysipelotrichaceae</taxon>
        <taxon>Faecalicoccus</taxon>
    </lineage>
</organism>
<dbReference type="InterPro" id="IPR033887">
    <property type="entry name" value="PTS_IIA_man"/>
</dbReference>
<keyword evidence="5 9" id="KW-0808">Transferase</keyword>
<dbReference type="GO" id="GO:0005737">
    <property type="term" value="C:cytoplasm"/>
    <property type="evidence" value="ECO:0007669"/>
    <property type="project" value="UniProtKB-SubCell"/>
</dbReference>
<dbReference type="PANTHER" id="PTHR33799">
    <property type="entry name" value="PTS PERMEASE-RELATED-RELATED"/>
    <property type="match status" value="1"/>
</dbReference>
<dbReference type="EC" id="2.7.1.-" evidence="9"/>
<protein>
    <submittedName>
        <fullName evidence="9">PTS system mannose-specific transporter subunit IIAB</fullName>
        <ecNumber evidence="9">2.7.1.-</ecNumber>
    </submittedName>
</protein>
<evidence type="ECO:0000313" key="9">
    <source>
        <dbReference type="EMBL" id="SUO04704.1"/>
    </source>
</evidence>
<dbReference type="AlphaFoldDB" id="A0A380LLD8"/>
<dbReference type="InterPro" id="IPR051471">
    <property type="entry name" value="Bacterial_PTS_sugar_comp"/>
</dbReference>
<dbReference type="SUPFAM" id="SSF53062">
    <property type="entry name" value="PTS system fructose IIA component-like"/>
    <property type="match status" value="1"/>
</dbReference>
<dbReference type="EMBL" id="UHFX01000003">
    <property type="protein sequence ID" value="SUO04704.1"/>
    <property type="molecule type" value="Genomic_DNA"/>
</dbReference>
<evidence type="ECO:0000256" key="5">
    <source>
        <dbReference type="ARBA" id="ARBA00022679"/>
    </source>
</evidence>
<dbReference type="Gene3D" id="3.40.50.510">
    <property type="entry name" value="Phosphotransferase system, mannose-type IIA component"/>
    <property type="match status" value="1"/>
</dbReference>
<dbReference type="GeneID" id="77462576"/>
<dbReference type="PANTHER" id="PTHR33799:SF1">
    <property type="entry name" value="PTS SYSTEM MANNOSE-SPECIFIC EIIAB COMPONENT-RELATED"/>
    <property type="match status" value="1"/>
</dbReference>
<proteinExistence type="predicted"/>
<dbReference type="Proteomes" id="UP000255523">
    <property type="component" value="Unassembled WGS sequence"/>
</dbReference>
<gene>
    <name evidence="9" type="primary">manL</name>
    <name evidence="9" type="ORF">NCTC11087_01631</name>
</gene>
<evidence type="ECO:0000313" key="10">
    <source>
        <dbReference type="Proteomes" id="UP000255523"/>
    </source>
</evidence>
<dbReference type="Pfam" id="PF03610">
    <property type="entry name" value="EIIA-man"/>
    <property type="match status" value="1"/>
</dbReference>
<dbReference type="InterPro" id="IPR036662">
    <property type="entry name" value="PTS_EIIA_man-typ_sf"/>
</dbReference>
<keyword evidence="4" id="KW-0762">Sugar transport</keyword>
<evidence type="ECO:0000256" key="7">
    <source>
        <dbReference type="ARBA" id="ARBA00022777"/>
    </source>
</evidence>
<dbReference type="OrthoDB" id="9799827at2"/>
<dbReference type="InterPro" id="IPR004701">
    <property type="entry name" value="PTS_EIIA_man-typ"/>
</dbReference>
<sequence>MIRILIVTHGELASALKTSSKMFFGEMSDSLETIGLFPTDSPDSLQVKIKEKINEIDDGSGVLIFVDIFAGSPFNNVAIVLDELKEDHKLQCFTGVNMPLLMEALASCQTMDIESLTDHLEKVSKDTIVNLRKALDI</sequence>
<name>A0A380LLD8_9FIRM</name>
<evidence type="ECO:0000256" key="6">
    <source>
        <dbReference type="ARBA" id="ARBA00022683"/>
    </source>
</evidence>